<sequence>MDVMALGLPRIGKFVERHVLSIVEYCDHHPEEFEHLRDESYCKSTLGVRYPFFRSPDLIVGRYEGRYRSSPQVVVCGETVLFTNDWYARHYVGFVKYIADKQMIDQDTAAAYLDALSESVPRAGAAGEAGSRGRLAAPAIGNAQNLLVRNVLGRIRPDAHAHGGWESTWSYFGGRCAYCDEPLAAHDKDHVFGINSKSLGEHKRGNLVPACKDCNSEKGDEDFRDFLDAKFMADPATAEDRKAAIFRFMLERDYLPFALDPQVDPAAITALLDQARTRVQEVATEYVAQIRSLVTS</sequence>
<dbReference type="EMBL" id="JADKPO010000002">
    <property type="protein sequence ID" value="MBF4766632.1"/>
    <property type="molecule type" value="Genomic_DNA"/>
</dbReference>
<evidence type="ECO:0000259" key="1">
    <source>
        <dbReference type="Pfam" id="PF01844"/>
    </source>
</evidence>
<evidence type="ECO:0000313" key="2">
    <source>
        <dbReference type="EMBL" id="MBF4766632.1"/>
    </source>
</evidence>
<dbReference type="CDD" id="cd00085">
    <property type="entry name" value="HNHc"/>
    <property type="match status" value="1"/>
</dbReference>
<keyword evidence="2" id="KW-0540">Nuclease</keyword>
<protein>
    <submittedName>
        <fullName evidence="2">HNH endonuclease</fullName>
    </submittedName>
</protein>
<dbReference type="GO" id="GO:0008270">
    <property type="term" value="F:zinc ion binding"/>
    <property type="evidence" value="ECO:0007669"/>
    <property type="project" value="InterPro"/>
</dbReference>
<dbReference type="GO" id="GO:0003676">
    <property type="term" value="F:nucleic acid binding"/>
    <property type="evidence" value="ECO:0007669"/>
    <property type="project" value="InterPro"/>
</dbReference>
<accession>A0A930YH22</accession>
<dbReference type="Gene3D" id="1.10.30.50">
    <property type="match status" value="1"/>
</dbReference>
<dbReference type="GO" id="GO:0004519">
    <property type="term" value="F:endonuclease activity"/>
    <property type="evidence" value="ECO:0007669"/>
    <property type="project" value="UniProtKB-KW"/>
</dbReference>
<reference evidence="2" key="1">
    <citation type="submission" date="2020-11" db="EMBL/GenBank/DDBJ databases">
        <title>Nocardioides cynanchi sp. nov., isolated from soil of rhizosphere of Cynanchum wilfordii.</title>
        <authorList>
            <person name="Lee J.-S."/>
            <person name="Suh M.K."/>
            <person name="Kim J.-S."/>
        </authorList>
    </citation>
    <scope>NUCLEOTIDE SEQUENCE</scope>
    <source>
        <strain evidence="2">KCTC 19276</strain>
    </source>
</reference>
<organism evidence="2 3">
    <name type="scientific">Nocardioides agariphilus</name>
    <dbReference type="NCBI Taxonomy" id="433664"/>
    <lineage>
        <taxon>Bacteria</taxon>
        <taxon>Bacillati</taxon>
        <taxon>Actinomycetota</taxon>
        <taxon>Actinomycetes</taxon>
        <taxon>Propionibacteriales</taxon>
        <taxon>Nocardioidaceae</taxon>
        <taxon>Nocardioides</taxon>
    </lineage>
</organism>
<gene>
    <name evidence="2" type="ORF">ISU10_02485</name>
</gene>
<comment type="caution">
    <text evidence="2">The sequence shown here is derived from an EMBL/GenBank/DDBJ whole genome shotgun (WGS) entry which is preliminary data.</text>
</comment>
<dbReference type="Pfam" id="PF01844">
    <property type="entry name" value="HNH"/>
    <property type="match status" value="1"/>
</dbReference>
<evidence type="ECO:0000313" key="3">
    <source>
        <dbReference type="Proteomes" id="UP000660668"/>
    </source>
</evidence>
<dbReference type="InterPro" id="IPR003615">
    <property type="entry name" value="HNH_nuc"/>
</dbReference>
<keyword evidence="3" id="KW-1185">Reference proteome</keyword>
<dbReference type="Proteomes" id="UP000660668">
    <property type="component" value="Unassembled WGS sequence"/>
</dbReference>
<name>A0A930YH22_9ACTN</name>
<dbReference type="InterPro" id="IPR002711">
    <property type="entry name" value="HNH"/>
</dbReference>
<proteinExistence type="predicted"/>
<feature type="domain" description="HNH" evidence="1">
    <location>
        <begin position="176"/>
        <end position="221"/>
    </location>
</feature>
<keyword evidence="2" id="KW-0378">Hydrolase</keyword>
<dbReference type="AlphaFoldDB" id="A0A930YH22"/>
<keyword evidence="2" id="KW-0255">Endonuclease</keyword>